<dbReference type="OrthoDB" id="5365701at2759"/>
<dbReference type="CDD" id="cd05312">
    <property type="entry name" value="NAD_bind_1_malic_enz"/>
    <property type="match status" value="1"/>
</dbReference>
<feature type="binding site" evidence="10">
    <location>
        <position position="470"/>
    </location>
    <ligand>
        <name>(S)-malate</name>
        <dbReference type="ChEBI" id="CHEBI:15589"/>
    </ligand>
</feature>
<comment type="cofactor">
    <cofactor evidence="1">
        <name>Mn(2+)</name>
        <dbReference type="ChEBI" id="CHEBI:29035"/>
    </cofactor>
</comment>
<evidence type="ECO:0000256" key="8">
    <source>
        <dbReference type="ARBA" id="ARBA00023002"/>
    </source>
</evidence>
<dbReference type="GO" id="GO:0046872">
    <property type="term" value="F:metal ion binding"/>
    <property type="evidence" value="ECO:0007669"/>
    <property type="project" value="UniProtKB-KW"/>
</dbReference>
<feature type="active site" description="Proton acceptor" evidence="9">
    <location>
        <position position="190"/>
    </location>
</feature>
<dbReference type="FunFam" id="3.40.50.10380:FF:000004">
    <property type="entry name" value="Malic enzyme"/>
    <property type="match status" value="1"/>
</dbReference>
<dbReference type="KEGG" id="alim:106526027"/>
<feature type="binding site" evidence="10">
    <location>
        <position position="425"/>
    </location>
    <ligand>
        <name>(S)-malate</name>
        <dbReference type="ChEBI" id="CHEBI:15589"/>
    </ligand>
</feature>
<dbReference type="Gene3D" id="3.40.50.720">
    <property type="entry name" value="NAD(P)-binding Rossmann-like Domain"/>
    <property type="match status" value="1"/>
</dbReference>
<dbReference type="Pfam" id="PF00390">
    <property type="entry name" value="malic"/>
    <property type="match status" value="1"/>
</dbReference>
<keyword evidence="6 11" id="KW-0479">Metal-binding</keyword>
<evidence type="ECO:0000256" key="6">
    <source>
        <dbReference type="ARBA" id="ARBA00022723"/>
    </source>
</evidence>
<keyword evidence="15" id="KW-1185">Reference proteome</keyword>
<evidence type="ECO:0000256" key="11">
    <source>
        <dbReference type="PIRSR" id="PIRSR000106-3"/>
    </source>
</evidence>
<evidence type="ECO:0000256" key="5">
    <source>
        <dbReference type="ARBA" id="ARBA00022490"/>
    </source>
</evidence>
<dbReference type="Proteomes" id="UP000192220">
    <property type="component" value="Unplaced"/>
</dbReference>
<dbReference type="InterPro" id="IPR046346">
    <property type="entry name" value="Aminoacid_DH-like_N_sf"/>
</dbReference>
<keyword evidence="7" id="KW-0521">NADP</keyword>
<comment type="subcellular location">
    <subcellularLocation>
        <location evidence="2">Cytoplasm</location>
    </subcellularLocation>
</comment>
<dbReference type="GO" id="GO:0051287">
    <property type="term" value="F:NAD binding"/>
    <property type="evidence" value="ECO:0007669"/>
    <property type="project" value="InterPro"/>
</dbReference>
<dbReference type="InterPro" id="IPR001891">
    <property type="entry name" value="Malic_OxRdtase"/>
</dbReference>
<dbReference type="PANTHER" id="PTHR23406">
    <property type="entry name" value="MALIC ENZYME-RELATED"/>
    <property type="match status" value="1"/>
</dbReference>
<evidence type="ECO:0000256" key="4">
    <source>
        <dbReference type="ARBA" id="ARBA00011881"/>
    </source>
</evidence>
<dbReference type="GO" id="GO:0005739">
    <property type="term" value="C:mitochondrion"/>
    <property type="evidence" value="ECO:0007669"/>
    <property type="project" value="TreeGrafter"/>
</dbReference>
<dbReference type="PANTHER" id="PTHR23406:SF17">
    <property type="entry name" value="NADP-DEPENDENT MALIC ENZYME"/>
    <property type="match status" value="1"/>
</dbReference>
<dbReference type="PRINTS" id="PR00072">
    <property type="entry name" value="MALOXRDTASE"/>
</dbReference>
<sequence>MARGLVRRESVETEMHKSEDKATTFVFTKKRGYDVTRTPHLNKGLAFSLEERLQLGIHGLLPPCFISQDVQLLRVLKNYDMTRDDLDRYVFLMGLQDRNEKLFYRFITSDVERFMPIIYTPTVGLACQQYGLIFRRPRGLFITIHDKGHISSILQNWPEKNIKAVCVTDGERILGLGDLGCNGMGIPVGKLALYTACGGMSPQQCLPVMLDVGTDNEALLKDPLYIGLRHKRVRGQAYDDLLDEFMTAVSDRYGIDCLIQFEDFANVNAFRLLSKYRNKFCTFNDDIQGTAAVAVAGLLAALRITRSKMCDHTIVFQGAGEAAMGIAELITMAMEKEGLTKEESLKKIWMVDSKGLIVKGRDHLTHEKQVFAHEHPQMKSLEEVVRELKPTAIIGVAAVAGAFSEQIIRDMASFNERPIIFALSNPTSKAECTAEQCYTYTEGRAIFASGSPFDPVTLPDGRTFFPGQGNNAYIFPGVGLGVTACTLPHITEDIFLTAAEALAQLVTEKDLAEGRLYPPLSSIRDVSLKLAVKIVEYAYEHNMATLRPEPSDKAAYVHSICYSTDYDDFGVDSYCWPEDCVTVQSCKL</sequence>
<dbReference type="SUPFAM" id="SSF51735">
    <property type="entry name" value="NAD(P)-binding Rossmann-fold domains"/>
    <property type="match status" value="1"/>
</dbReference>
<feature type="binding site" evidence="11">
    <location>
        <position position="263"/>
    </location>
    <ligand>
        <name>a divalent metal cation</name>
        <dbReference type="ChEBI" id="CHEBI:60240"/>
    </ligand>
</feature>
<dbReference type="InParanoid" id="A0A2I4C7E3"/>
<name>A0A2I4C7E3_AUSLI</name>
<feature type="binding site" evidence="11">
    <location>
        <position position="262"/>
    </location>
    <ligand>
        <name>a divalent metal cation</name>
        <dbReference type="ChEBI" id="CHEBI:60240"/>
    </ligand>
</feature>
<keyword evidence="8 12" id="KW-0560">Oxidoreductase</keyword>
<evidence type="ECO:0000256" key="7">
    <source>
        <dbReference type="ARBA" id="ARBA00022857"/>
    </source>
</evidence>
<dbReference type="SMART" id="SM01274">
    <property type="entry name" value="malic"/>
    <property type="match status" value="1"/>
</dbReference>
<evidence type="ECO:0000256" key="2">
    <source>
        <dbReference type="ARBA" id="ARBA00004496"/>
    </source>
</evidence>
<gene>
    <name evidence="16" type="primary">me1</name>
</gene>
<dbReference type="NCBIfam" id="NF010052">
    <property type="entry name" value="PRK13529.1"/>
    <property type="match status" value="1"/>
</dbReference>
<evidence type="ECO:0000313" key="15">
    <source>
        <dbReference type="Proteomes" id="UP000192220"/>
    </source>
</evidence>
<comment type="cofactor">
    <cofactor evidence="11">
        <name>Mg(2+)</name>
        <dbReference type="ChEBI" id="CHEBI:18420"/>
    </cofactor>
    <cofactor evidence="11">
        <name>Mn(2+)</name>
        <dbReference type="ChEBI" id="CHEBI:29035"/>
    </cofactor>
    <text evidence="11">Divalent metal cations. Prefers magnesium or manganese.</text>
</comment>
<evidence type="ECO:0000259" key="13">
    <source>
        <dbReference type="SMART" id="SM00919"/>
    </source>
</evidence>
<dbReference type="GeneID" id="106526027"/>
<dbReference type="STRING" id="52670.A0A2I4C7E3"/>
<dbReference type="Gene3D" id="3.40.50.10380">
    <property type="entry name" value="Malic enzyme, N-terminal domain"/>
    <property type="match status" value="1"/>
</dbReference>
<dbReference type="CTD" id="4199"/>
<dbReference type="PIRSF" id="PIRSF000106">
    <property type="entry name" value="ME"/>
    <property type="match status" value="1"/>
</dbReference>
<evidence type="ECO:0000256" key="9">
    <source>
        <dbReference type="PIRSR" id="PIRSR000106-1"/>
    </source>
</evidence>
<evidence type="ECO:0000256" key="12">
    <source>
        <dbReference type="RuleBase" id="RU003426"/>
    </source>
</evidence>
<protein>
    <recommendedName>
        <fullName evidence="12">Malic enzyme</fullName>
    </recommendedName>
</protein>
<evidence type="ECO:0000256" key="3">
    <source>
        <dbReference type="ARBA" id="ARBA00008785"/>
    </source>
</evidence>
<dbReference type="InterPro" id="IPR015884">
    <property type="entry name" value="Malic_enzyme_CS"/>
</dbReference>
<evidence type="ECO:0000259" key="14">
    <source>
        <dbReference type="SMART" id="SM01274"/>
    </source>
</evidence>
<dbReference type="InterPro" id="IPR037062">
    <property type="entry name" value="Malic_N_dom_sf"/>
</dbReference>
<feature type="binding site" evidence="10">
    <location>
        <position position="172"/>
    </location>
    <ligand>
        <name>(S)-malate</name>
        <dbReference type="ChEBI" id="CHEBI:15589"/>
    </ligand>
</feature>
<dbReference type="GO" id="GO:0004473">
    <property type="term" value="F:malate dehydrogenase (decarboxylating) (NADP+) activity"/>
    <property type="evidence" value="ECO:0007669"/>
    <property type="project" value="TreeGrafter"/>
</dbReference>
<reference evidence="16" key="1">
    <citation type="submission" date="2025-08" db="UniProtKB">
        <authorList>
            <consortium name="RefSeq"/>
        </authorList>
    </citation>
    <scope>IDENTIFICATION</scope>
</reference>
<dbReference type="InterPro" id="IPR012302">
    <property type="entry name" value="Malic_NAD-bd"/>
</dbReference>
<dbReference type="SMART" id="SM00919">
    <property type="entry name" value="Malic_M"/>
    <property type="match status" value="1"/>
</dbReference>
<accession>A0A2I4C7E3</accession>
<dbReference type="InterPro" id="IPR012301">
    <property type="entry name" value="Malic_N_dom"/>
</dbReference>
<dbReference type="GO" id="GO:0006108">
    <property type="term" value="P:malate metabolic process"/>
    <property type="evidence" value="ECO:0007669"/>
    <property type="project" value="TreeGrafter"/>
</dbReference>
<dbReference type="InterPro" id="IPR036291">
    <property type="entry name" value="NAD(P)-bd_dom_sf"/>
</dbReference>
<feature type="domain" description="Malic enzyme N-terminal" evidence="14">
    <location>
        <begin position="96"/>
        <end position="277"/>
    </location>
</feature>
<dbReference type="RefSeq" id="XP_013875917.1">
    <property type="nucleotide sequence ID" value="XM_014020463.1"/>
</dbReference>
<feature type="binding site" evidence="11">
    <location>
        <position position="286"/>
    </location>
    <ligand>
        <name>a divalent metal cation</name>
        <dbReference type="ChEBI" id="CHEBI:60240"/>
    </ligand>
</feature>
<comment type="subunit">
    <text evidence="4">Homotetramer.</text>
</comment>
<dbReference type="Pfam" id="PF03949">
    <property type="entry name" value="Malic_M"/>
    <property type="match status" value="1"/>
</dbReference>
<organism evidence="15 16">
    <name type="scientific">Austrofundulus limnaeus</name>
    <name type="common">Annual killifish</name>
    <dbReference type="NCBI Taxonomy" id="52670"/>
    <lineage>
        <taxon>Eukaryota</taxon>
        <taxon>Metazoa</taxon>
        <taxon>Chordata</taxon>
        <taxon>Craniata</taxon>
        <taxon>Vertebrata</taxon>
        <taxon>Euteleostomi</taxon>
        <taxon>Actinopterygii</taxon>
        <taxon>Neopterygii</taxon>
        <taxon>Teleostei</taxon>
        <taxon>Neoteleostei</taxon>
        <taxon>Acanthomorphata</taxon>
        <taxon>Ovalentaria</taxon>
        <taxon>Atherinomorphae</taxon>
        <taxon>Cyprinodontiformes</taxon>
        <taxon>Rivulidae</taxon>
        <taxon>Austrofundulus</taxon>
    </lineage>
</organism>
<dbReference type="SUPFAM" id="SSF53223">
    <property type="entry name" value="Aminoacid dehydrogenase-like, N-terminal domain"/>
    <property type="match status" value="1"/>
</dbReference>
<dbReference type="AlphaFoldDB" id="A0A2I4C7E3"/>
<comment type="similarity">
    <text evidence="3 12">Belongs to the malic enzymes family.</text>
</comment>
<evidence type="ECO:0000256" key="10">
    <source>
        <dbReference type="PIRSR" id="PIRSR000106-2"/>
    </source>
</evidence>
<evidence type="ECO:0000313" key="16">
    <source>
        <dbReference type="RefSeq" id="XP_013875917.1"/>
    </source>
</evidence>
<evidence type="ECO:0000256" key="1">
    <source>
        <dbReference type="ARBA" id="ARBA00001936"/>
    </source>
</evidence>
<feature type="domain" description="Malic enzyme NAD-binding" evidence="13">
    <location>
        <begin position="287"/>
        <end position="539"/>
    </location>
</feature>
<dbReference type="PROSITE" id="PS00331">
    <property type="entry name" value="MALIC_ENZYMES"/>
    <property type="match status" value="1"/>
</dbReference>
<keyword evidence="5" id="KW-0963">Cytoplasm</keyword>
<proteinExistence type="inferred from homology"/>
<dbReference type="FunFam" id="3.40.50.720:FF:000060">
    <property type="entry name" value="Malic enzyme"/>
    <property type="match status" value="1"/>
</dbReference>
<feature type="active site" description="Proton donor" evidence="9">
    <location>
        <position position="119"/>
    </location>
</feature>